<reference evidence="7 8" key="1">
    <citation type="submission" date="2016-11" db="EMBL/GenBank/DDBJ databases">
        <title>Genome sequencing of Zhihengliuella aestuarii B18 antagonistic to Plasmodiophora brassicae.</title>
        <authorList>
            <person name="Luo Y."/>
        </authorList>
    </citation>
    <scope>NUCLEOTIDE SEQUENCE [LARGE SCALE GENOMIC DNA]</scope>
    <source>
        <strain evidence="7 8">B18</strain>
    </source>
</reference>
<dbReference type="PANTHER" id="PTHR43557">
    <property type="entry name" value="APOPTOSIS-INDUCING FACTOR 1"/>
    <property type="match status" value="1"/>
</dbReference>
<evidence type="ECO:0000259" key="6">
    <source>
        <dbReference type="Pfam" id="PF14759"/>
    </source>
</evidence>
<organism evidence="7 8">
    <name type="scientific">Neomicrococcus aestuarii</name>
    <dbReference type="NCBI Taxonomy" id="556325"/>
    <lineage>
        <taxon>Bacteria</taxon>
        <taxon>Bacillati</taxon>
        <taxon>Actinomycetota</taxon>
        <taxon>Actinomycetes</taxon>
        <taxon>Micrococcales</taxon>
        <taxon>Micrococcaceae</taxon>
        <taxon>Neomicrococcus</taxon>
    </lineage>
</organism>
<feature type="domain" description="FAD/NAD(P)-binding" evidence="5">
    <location>
        <begin position="6"/>
        <end position="300"/>
    </location>
</feature>
<dbReference type="Pfam" id="PF14759">
    <property type="entry name" value="Reductase_C"/>
    <property type="match status" value="1"/>
</dbReference>
<dbReference type="PRINTS" id="PR00411">
    <property type="entry name" value="PNDRDTASEI"/>
</dbReference>
<proteinExistence type="predicted"/>
<feature type="domain" description="Reductase C-terminal" evidence="6">
    <location>
        <begin position="319"/>
        <end position="404"/>
    </location>
</feature>
<dbReference type="SUPFAM" id="SSF51905">
    <property type="entry name" value="FAD/NAD(P)-binding domain"/>
    <property type="match status" value="1"/>
</dbReference>
<dbReference type="Gene3D" id="3.50.50.60">
    <property type="entry name" value="FAD/NAD(P)-binding domain"/>
    <property type="match status" value="2"/>
</dbReference>
<dbReference type="Proteomes" id="UP000183530">
    <property type="component" value="Chromosome"/>
</dbReference>
<keyword evidence="4" id="KW-0560">Oxidoreductase</keyword>
<dbReference type="InterPro" id="IPR016156">
    <property type="entry name" value="FAD/NAD-linked_Rdtase_dimer_sf"/>
</dbReference>
<dbReference type="KEGG" id="nae:BHE16_09195"/>
<dbReference type="InterPro" id="IPR023753">
    <property type="entry name" value="FAD/NAD-binding_dom"/>
</dbReference>
<evidence type="ECO:0000313" key="7">
    <source>
        <dbReference type="EMBL" id="APF41140.1"/>
    </source>
</evidence>
<name>A0A1L2ZPN2_9MICC</name>
<dbReference type="InterPro" id="IPR036188">
    <property type="entry name" value="FAD/NAD-bd_sf"/>
</dbReference>
<protein>
    <recommendedName>
        <fullName evidence="9">Ferredoxin reductase</fullName>
    </recommendedName>
</protein>
<evidence type="ECO:0000256" key="4">
    <source>
        <dbReference type="ARBA" id="ARBA00023002"/>
    </source>
</evidence>
<evidence type="ECO:0000259" key="5">
    <source>
        <dbReference type="Pfam" id="PF07992"/>
    </source>
</evidence>
<dbReference type="InterPro" id="IPR028202">
    <property type="entry name" value="Reductase_C"/>
</dbReference>
<keyword evidence="3" id="KW-0274">FAD</keyword>
<keyword evidence="2" id="KW-0285">Flavoprotein</keyword>
<dbReference type="OrthoDB" id="1145at2"/>
<evidence type="ECO:0000256" key="1">
    <source>
        <dbReference type="ARBA" id="ARBA00001974"/>
    </source>
</evidence>
<dbReference type="GO" id="GO:0016651">
    <property type="term" value="F:oxidoreductase activity, acting on NAD(P)H"/>
    <property type="evidence" value="ECO:0007669"/>
    <property type="project" value="TreeGrafter"/>
</dbReference>
<gene>
    <name evidence="7" type="ORF">BHE16_09195</name>
</gene>
<dbReference type="EMBL" id="CP018135">
    <property type="protein sequence ID" value="APF41140.1"/>
    <property type="molecule type" value="Genomic_DNA"/>
</dbReference>
<accession>A0A1L2ZPN2</accession>
<evidence type="ECO:0000313" key="8">
    <source>
        <dbReference type="Proteomes" id="UP000183530"/>
    </source>
</evidence>
<dbReference type="RefSeq" id="WP_071894611.1">
    <property type="nucleotide sequence ID" value="NZ_CP018135.1"/>
</dbReference>
<dbReference type="Gene3D" id="3.30.390.30">
    <property type="match status" value="1"/>
</dbReference>
<evidence type="ECO:0008006" key="9">
    <source>
        <dbReference type="Google" id="ProtNLM"/>
    </source>
</evidence>
<dbReference type="SUPFAM" id="SSF55424">
    <property type="entry name" value="FAD/NAD-linked reductases, dimerisation (C-terminal) domain"/>
    <property type="match status" value="1"/>
</dbReference>
<evidence type="ECO:0000256" key="2">
    <source>
        <dbReference type="ARBA" id="ARBA00022630"/>
    </source>
</evidence>
<evidence type="ECO:0000256" key="3">
    <source>
        <dbReference type="ARBA" id="ARBA00022827"/>
    </source>
</evidence>
<dbReference type="Pfam" id="PF07992">
    <property type="entry name" value="Pyr_redox_2"/>
    <property type="match status" value="1"/>
</dbReference>
<dbReference type="PANTHER" id="PTHR43557:SF2">
    <property type="entry name" value="RIESKE DOMAIN-CONTAINING PROTEIN-RELATED"/>
    <property type="match status" value="1"/>
</dbReference>
<dbReference type="PRINTS" id="PR00368">
    <property type="entry name" value="FADPNR"/>
</dbReference>
<comment type="cofactor">
    <cofactor evidence="1">
        <name>FAD</name>
        <dbReference type="ChEBI" id="CHEBI:57692"/>
    </cofactor>
</comment>
<dbReference type="InterPro" id="IPR050446">
    <property type="entry name" value="FAD-oxidoreductase/Apoptosis"/>
</dbReference>
<dbReference type="AlphaFoldDB" id="A0A1L2ZPN2"/>
<keyword evidence="8" id="KW-1185">Reference proteome</keyword>
<dbReference type="GO" id="GO:0005737">
    <property type="term" value="C:cytoplasm"/>
    <property type="evidence" value="ECO:0007669"/>
    <property type="project" value="TreeGrafter"/>
</dbReference>
<sequence>MTSPQSVAIVGGGMGGFSTAHELRHRGYEGPITILDPFGAPYDRPPLSKDYFLQERSAEDIQLIKSEWYAEHNVTVLAEKAVSIHPNEGVVVTEADTKVPGEVIVLATGGVARKLHIPGNDLDTVLQLRTKEDADKLREAIAGGKRLTIIGAGLIGAEVASSALKHGASVTLIDPSETPLVPAVGETLAKRLHAMHTEKGVTVVRGIPTEIFVDQDGTNVRTEDGETYAGDVVLVGIGIIPLTDLAEDAGLEEDNGTLVDEAQRTTHPNVYAVGDSSRTRLRDGTLLRRAEHWEHAMNTGKTAAAAILGQDLPVHSAPWFWSDRHGVHVEGVGAMWTEHGETVIREVDGVPVAAFRLNENGELVGCAAIDDALAVRAARRIIDRKITVDPAQLADPTINLKKLAK</sequence>
<dbReference type="STRING" id="556325.BHE16_09195"/>